<comment type="caution">
    <text evidence="4">The sequence shown here is derived from an EMBL/GenBank/DDBJ whole genome shotgun (WGS) entry which is preliminary data.</text>
</comment>
<feature type="compositionally biased region" description="Low complexity" evidence="3">
    <location>
        <begin position="908"/>
        <end position="917"/>
    </location>
</feature>
<evidence type="ECO:0000256" key="2">
    <source>
        <dbReference type="PROSITE-ProRule" id="PRU00235"/>
    </source>
</evidence>
<feature type="compositionally biased region" description="Polar residues" evidence="3">
    <location>
        <begin position="1983"/>
        <end position="1995"/>
    </location>
</feature>
<dbReference type="SUPFAM" id="SSF50985">
    <property type="entry name" value="RCC1/BLIP-II"/>
    <property type="match status" value="1"/>
</dbReference>
<dbReference type="Pfam" id="PF13540">
    <property type="entry name" value="RCC1_2"/>
    <property type="match status" value="3"/>
</dbReference>
<reference evidence="4 5" key="1">
    <citation type="journal article" date="2021" name="Sci. Rep.">
        <title>Genome sequencing of the multicellular alga Astrephomene provides insights into convergent evolution of germ-soma differentiation.</title>
        <authorList>
            <person name="Yamashita S."/>
            <person name="Yamamoto K."/>
            <person name="Matsuzaki R."/>
            <person name="Suzuki S."/>
            <person name="Yamaguchi H."/>
            <person name="Hirooka S."/>
            <person name="Minakuchi Y."/>
            <person name="Miyagishima S."/>
            <person name="Kawachi M."/>
            <person name="Toyoda A."/>
            <person name="Nozaki H."/>
        </authorList>
    </citation>
    <scope>NUCLEOTIDE SEQUENCE [LARGE SCALE GENOMIC DNA]</scope>
    <source>
        <strain evidence="4 5">NIES-4017</strain>
    </source>
</reference>
<dbReference type="PANTHER" id="PTHR22870:SF466">
    <property type="entry name" value="ANKYRIN REPEAT-CONTAINING PROTEIN"/>
    <property type="match status" value="1"/>
</dbReference>
<gene>
    <name evidence="4" type="ORF">Agub_g3309</name>
</gene>
<dbReference type="PROSITE" id="PS50012">
    <property type="entry name" value="RCC1_3"/>
    <property type="match status" value="2"/>
</dbReference>
<feature type="compositionally biased region" description="Polar residues" evidence="3">
    <location>
        <begin position="2130"/>
        <end position="2144"/>
    </location>
</feature>
<dbReference type="Proteomes" id="UP001054857">
    <property type="component" value="Unassembled WGS sequence"/>
</dbReference>
<feature type="compositionally biased region" description="Gly residues" evidence="3">
    <location>
        <begin position="584"/>
        <end position="597"/>
    </location>
</feature>
<feature type="non-terminal residue" evidence="4">
    <location>
        <position position="1"/>
    </location>
</feature>
<dbReference type="InterPro" id="IPR009091">
    <property type="entry name" value="RCC1/BLIP-II"/>
</dbReference>
<feature type="compositionally biased region" description="Gly residues" evidence="3">
    <location>
        <begin position="1465"/>
        <end position="1475"/>
    </location>
</feature>
<sequence length="3135" mass="326174">LASGGASGGGAGSGGSPSGPRVTIINEQLQVYRLWMGAPVRTVACGALHTLAALEGGGVLGWGDNASGQAVGRAGLPGVRVTSPTRIAEFDHVEVVSLAAGLQHSAAVTSSGAVWCWGSNRHGRLGIGASMPPSARTTTSTSGLPTPGLPCPSPTSSPGRGPFGADRERDRDPLPNTAAMLAHAGVTPDAVHDDVKRGLTHPPTPVLLPSGVRITSVVCGTRHCLALTEDGAVWGWGSNAVQALGLPDFRDRPTPMRVPGLPPCAMLAAWSVSAAISREGQLYLWGSDPYLNPWVQRNRVGGPAGTAMTPRSASLPLIHRVKWLGPHRFRTVSVGARHAVAVTTHQRMYWWGDEELLPSAMQYGVTRSVHEHTKLVVKPPSPEDFLPLPPPEATFDGSVPPPPPPPSDPRTQGLYYVQSASIINRLTAFRLFNARDGPRPSDGLGTLNSGAFTGFDVTISGAGGHSPPITSFSGFSPNSPVGRHSASADGHDGITLRLHTFNERVYVSIRTRRPGPPRIGGVASGSFFSVAGSYAGSAYGGGGGGAVSSGGGRVSSTLLSAEASLAGGFAGSSSARSVATPGSAAGGGGGGGGGGGPAALFSGEEPVMLVACGEGHTLCLCGQTRYNVTLDELRHTLMLVLRQYARHWHACRRAVQAKLAGGVPNRVRSRSLDRRPSSARSGRSSHGLGRMGALPAQHEIFASSLPYIDLEERPTDPRDELCSLDMLLVFCRQAGLIDNISEYNDVIELYRVQITNKHARVPPSQQQAAEAAAAANSNNPTGPINMLPVRVHAALPDLRKTLQLRSSEYDGRTSKVGFGAAHSSPPGISGGGAPGAVPYGRSGDGMTSPLPSRGGGGGGGGGRLSPLSLRLPGMAAGGSLPVTPTGIGRGGTGLGDISPVPLAREDSGGSTSGAAAAAGGGGGRLGSAPSSPDRAVGAPPSLRVVDMRAFMPRSGRDDSSASDERLRDSDVLDLLLGLMQNRQVASSSKANLPMPALMQQLAAKHVGRLKRTACAAPLPWVLGQAIRTEMLRALDSGPNSLTLHQAYIYLSSEHSAPQDLHLSMQDMRLGLAQVEQPFTVPLLRLAQFIRQSGLLPKLISRLITHMHKHAEYYLDRLAVADQVPWWWPPEVLRDRRAAVSGVGISPTLWQRPDTIAMWQQPAAMNLLGLETIAGVVYDFDILGVYYGTTRKAIRNQLSSEEQVALEHAKRDRLLAYVLVYMMGQYLVRVDHPHDMRPEHILTAAVSYPQFVEILAFCLSLKAATQTPTGAVMPSVQLLPTLGDTLQYLPGLLEAVGLWREKILYPWKFNRVKHNDVELQRQVDRAFSLYCTIDPLAQTLGINIYQFTKLIRDTDMADKTLTMERIQEVFAAVALVRVRSVPALRSRTGANPNRQNDNMEWTGLTAAQIIRLSTSQFAYTVAQHKLEEHLQLREMAMAAWRPRDPASAPPHHGFSGSGVAPALMAPGGGSPTGGTATGAAGGVGATVSLALALKEAAQRTANEVDEAAIGIVGPNSARSAWGPPSPPTAHRQQPFASAVGIAAAAAAGRTVTSPEGGPPPGSAAAAAAAVAAGAGSPHQRLAVSNAATAAAVAASSAFVSKLRRPGGRRGDGGKPRDLAGLLRNRRHSSTQVSFAPMDSSSGLPQGLSALVVGLQDVATSQSTSRSASQLLGAGGPESTVDGAMPSGFGGCGTDDEMDLGLSWPSFTTEQFGDSDLGTPSGPNGSPRTSPQRSGRSPPRPGQPPSSAPQPPSSTLQCSSTGTGGTSGTGAMSPAVPSPGGSTNDLAASVRSPERQLATPGSSSGRWPSLPEQSELSLRNMEHMFAALQPPEGPLPAPPPPAALTDESDREGGGSGGDSSNGRDRRRMSRASGGGGGMSPERGSNSQLGEGRGSGSGGARGSSSGREPSAVLKRRRVPGMSVAVAFGSGTARRTFVDVPPELTSPSTASLDLDGRDRSRGGKSARRASSGAAASAGVSARGGSPLRNSHNPNKNTRASGGGGPRSPFSTSAADAAADGAGAGGGPTRVTQGSSSLSGSDWAASADTSPDRAGGGGRQFEPWSTSFDRSRLRTPPSPLGPSGANARVASMPMLPRDAASPGGVDRAMLMRMNSERPASRTSQRSSVLGGDSAGSRSPSVQRPDSAASSSVIGSVNRLVLTKHALATTGDGKSAKKLSAQPGKLLTREQFSEVVQRLAVVKYSKISSPMAAWRLLIERHVLPVVETRSTKFDRYLEELMGPSIMSLVLAWEPQLKALFRIYGKDEYKQTTGRPPGTANSASSRPGTSASGSGGSHRGHSRSRTAPPRGGGGGGGRSASPQPHNRSPSTLEARGRSRPGTSAGDPRGSGSSTPNRDRDPGSRITMSFVQFLQLCQDRKIIPALIQPAGLEEIFRRVNFMDGVESYIRNMAYPQFVDAVCLTAMTIYNHPKYKEQSMTVEDMLETFFSQLCSLKRARTRVTHLGAMDNAAAAAAAAARGAGAVVNPYAQWWTLRFEPEAAWGTGAGGGGGGGGRGGGGGGKPGGWSFLSSVDYAPVLLQEVVIPPPPVPEPVSMLLQHAASLHNRGSCTAALAEYDRAAGAWRAALSGEGTLPFEATLSLSPEQEIYLCLVRASVLMSCGQDSAAMSEYSAAEGHMRRLPEGHPAEPLIHSCRGHLLYHVGQLQAAFEQLVQAKVLREQHPDMGSHHVDTALAHNNLACCLDRLGKTHLALRLLAGAVETFRVVLGSSHPRTQTAARNVRHMQHRLVKLDLHYRSVAQEQAEAEQAAIIEALHRAAGRGLRGRRPGIDNLYSLNGPRISLALRREQANAALAAAATAAAVMAPRRLEPLKMPAKERLAAFQLRVHGAAGATYGRGAAGASGAASGGASDRDPGGRSSGDGEGDTDADGEGGRSSADGDTAADSPPETPSAVQLYTRRRNGIKYYRSKHDLDYLGGGLHRPHPDMVATYDAMKADIAAHASGAVHARVPEGVVVVQRGAGGPVQPPPRRSTVSARGSASAAAAAAAAARAAEEVPGPVRAYRGGVYDKTLTPRRLKVERRYGLPLPPPPEPTLPGRERGLQARRANVLAAAMLDELSSRLTGTGVGLGRSVPVLDRLADVLRGTAGPPPPPSNKIGRGSAAAGTAGGDGASRKVSRGRSSVA</sequence>
<feature type="compositionally biased region" description="Low complexity" evidence="3">
    <location>
        <begin position="678"/>
        <end position="689"/>
    </location>
</feature>
<keyword evidence="1" id="KW-0677">Repeat</keyword>
<dbReference type="EMBL" id="BMAR01000003">
    <property type="protein sequence ID" value="GFR42409.1"/>
    <property type="molecule type" value="Genomic_DNA"/>
</dbReference>
<feature type="region of interest" description="Disordered" evidence="3">
    <location>
        <begin position="665"/>
        <end position="689"/>
    </location>
</feature>
<dbReference type="SUPFAM" id="SSF48452">
    <property type="entry name" value="TPR-like"/>
    <property type="match status" value="1"/>
</dbReference>
<feature type="compositionally biased region" description="Low complexity" evidence="3">
    <location>
        <begin position="2849"/>
        <end position="2861"/>
    </location>
</feature>
<feature type="compositionally biased region" description="Low complexity" evidence="3">
    <location>
        <begin position="864"/>
        <end position="873"/>
    </location>
</feature>
<dbReference type="Gene3D" id="2.130.10.30">
    <property type="entry name" value="Regulator of chromosome condensation 1/beta-lactamase-inhibitor protein II"/>
    <property type="match status" value="2"/>
</dbReference>
<feature type="compositionally biased region" description="Low complexity" evidence="3">
    <location>
        <begin position="1723"/>
        <end position="1735"/>
    </location>
</feature>
<feature type="region of interest" description="Disordered" evidence="3">
    <location>
        <begin position="127"/>
        <end position="173"/>
    </location>
</feature>
<feature type="compositionally biased region" description="Pro residues" evidence="3">
    <location>
        <begin position="399"/>
        <end position="408"/>
    </location>
</feature>
<dbReference type="PRINTS" id="PR00633">
    <property type="entry name" value="RCCNDNSATION"/>
</dbReference>
<name>A0AAD3HIC7_9CHLO</name>
<protein>
    <submittedName>
        <fullName evidence="4">Uncharacterized protein</fullName>
    </submittedName>
</protein>
<feature type="compositionally biased region" description="Gly residues" evidence="3">
    <location>
        <begin position="853"/>
        <end position="863"/>
    </location>
</feature>
<feature type="region of interest" description="Disordered" evidence="3">
    <location>
        <begin position="819"/>
        <end position="939"/>
    </location>
</feature>
<dbReference type="PROSITE" id="PS00626">
    <property type="entry name" value="RCC1_2"/>
    <property type="match status" value="1"/>
</dbReference>
<feature type="region of interest" description="Disordered" evidence="3">
    <location>
        <begin position="1441"/>
        <end position="1475"/>
    </location>
</feature>
<organism evidence="4 5">
    <name type="scientific">Astrephomene gubernaculifera</name>
    <dbReference type="NCBI Taxonomy" id="47775"/>
    <lineage>
        <taxon>Eukaryota</taxon>
        <taxon>Viridiplantae</taxon>
        <taxon>Chlorophyta</taxon>
        <taxon>core chlorophytes</taxon>
        <taxon>Chlorophyceae</taxon>
        <taxon>CS clade</taxon>
        <taxon>Chlamydomonadales</taxon>
        <taxon>Astrephomenaceae</taxon>
        <taxon>Astrephomene</taxon>
    </lineage>
</organism>
<feature type="compositionally biased region" description="Low complexity" evidence="3">
    <location>
        <begin position="1964"/>
        <end position="1981"/>
    </location>
</feature>
<evidence type="ECO:0000256" key="3">
    <source>
        <dbReference type="SAM" id="MobiDB-lite"/>
    </source>
</evidence>
<feature type="compositionally biased region" description="Polar residues" evidence="3">
    <location>
        <begin position="1797"/>
        <end position="1815"/>
    </location>
</feature>
<dbReference type="PANTHER" id="PTHR22870">
    <property type="entry name" value="REGULATOR OF CHROMOSOME CONDENSATION"/>
    <property type="match status" value="1"/>
</dbReference>
<proteinExistence type="predicted"/>
<feature type="compositionally biased region" description="Low complexity" evidence="3">
    <location>
        <begin position="2029"/>
        <end position="2043"/>
    </location>
</feature>
<dbReference type="InterPro" id="IPR051210">
    <property type="entry name" value="Ub_ligase/GEF_domain"/>
</dbReference>
<evidence type="ECO:0000313" key="5">
    <source>
        <dbReference type="Proteomes" id="UP001054857"/>
    </source>
</evidence>
<evidence type="ECO:0000313" key="4">
    <source>
        <dbReference type="EMBL" id="GFR42409.1"/>
    </source>
</evidence>
<feature type="compositionally biased region" description="Pro residues" evidence="3">
    <location>
        <begin position="1736"/>
        <end position="1750"/>
    </location>
</feature>
<feature type="compositionally biased region" description="Low complexity" evidence="3">
    <location>
        <begin position="2275"/>
        <end position="2285"/>
    </location>
</feature>
<feature type="repeat" description="RCC1" evidence="2">
    <location>
        <begin position="112"/>
        <end position="230"/>
    </location>
</feature>
<feature type="region of interest" description="Disordered" evidence="3">
    <location>
        <begin position="1664"/>
        <end position="2144"/>
    </location>
</feature>
<feature type="compositionally biased region" description="Low complexity" evidence="3">
    <location>
        <begin position="137"/>
        <end position="146"/>
    </location>
</feature>
<evidence type="ECO:0000256" key="1">
    <source>
        <dbReference type="ARBA" id="ARBA00022737"/>
    </source>
</evidence>
<feature type="region of interest" description="Disordered" evidence="3">
    <location>
        <begin position="577"/>
        <end position="597"/>
    </location>
</feature>
<feature type="region of interest" description="Disordered" evidence="3">
    <location>
        <begin position="3094"/>
        <end position="3135"/>
    </location>
</feature>
<feature type="compositionally biased region" description="Pro residues" evidence="3">
    <location>
        <begin position="1829"/>
        <end position="1840"/>
    </location>
</feature>
<feature type="region of interest" description="Disordered" evidence="3">
    <location>
        <begin position="2849"/>
        <end position="2908"/>
    </location>
</feature>
<feature type="compositionally biased region" description="Pro residues" evidence="3">
    <location>
        <begin position="380"/>
        <end position="392"/>
    </location>
</feature>
<feature type="region of interest" description="Disordered" evidence="3">
    <location>
        <begin position="2262"/>
        <end position="2356"/>
    </location>
</feature>
<keyword evidence="5" id="KW-1185">Reference proteome</keyword>
<feature type="compositionally biased region" description="Gly residues" evidence="3">
    <location>
        <begin position="1888"/>
        <end position="1898"/>
    </location>
</feature>
<accession>A0AAD3HIC7</accession>
<dbReference type="InterPro" id="IPR011990">
    <property type="entry name" value="TPR-like_helical_dom_sf"/>
</dbReference>
<feature type="compositionally biased region" description="Low complexity" evidence="3">
    <location>
        <begin position="1899"/>
        <end position="1908"/>
    </location>
</feature>
<feature type="region of interest" description="Disordered" evidence="3">
    <location>
        <begin position="380"/>
        <end position="411"/>
    </location>
</feature>
<dbReference type="InterPro" id="IPR000408">
    <property type="entry name" value="Reg_chr_condens"/>
</dbReference>
<dbReference type="Gene3D" id="1.25.40.10">
    <property type="entry name" value="Tetratricopeptide repeat domain"/>
    <property type="match status" value="1"/>
</dbReference>
<feature type="repeat" description="RCC1" evidence="2">
    <location>
        <begin position="57"/>
        <end position="111"/>
    </location>
</feature>